<dbReference type="RefSeq" id="WP_119448096.1">
    <property type="nucleotide sequence ID" value="NZ_CAYEUZ010000001.1"/>
</dbReference>
<dbReference type="Proteomes" id="UP000289316">
    <property type="component" value="Unassembled WGS sequence"/>
</dbReference>
<name>A0A4Q2B127_9LACO</name>
<gene>
    <name evidence="1" type="ORF">D6C19_01035</name>
</gene>
<organism evidence="1 2">
    <name type="scientific">Ligilactobacillus murinus</name>
    <dbReference type="NCBI Taxonomy" id="1622"/>
    <lineage>
        <taxon>Bacteria</taxon>
        <taxon>Bacillati</taxon>
        <taxon>Bacillota</taxon>
        <taxon>Bacilli</taxon>
        <taxon>Lactobacillales</taxon>
        <taxon>Lactobacillaceae</taxon>
        <taxon>Ligilactobacillus</taxon>
    </lineage>
</organism>
<evidence type="ECO:0000313" key="1">
    <source>
        <dbReference type="EMBL" id="RXV75477.1"/>
    </source>
</evidence>
<dbReference type="OrthoDB" id="2287686at2"/>
<dbReference type="AlphaFoldDB" id="A0A4Q2B127"/>
<dbReference type="EMBL" id="QZFR01000003">
    <property type="protein sequence ID" value="RXV75477.1"/>
    <property type="molecule type" value="Genomic_DNA"/>
</dbReference>
<sequence>MHELFPFNYFYAQLSPKKMFAGRHTLTWSQMLLVLLFLLSLNLLAIPFYFQKQTTVELKNYLPQVTELLQNKKLQQVAHQTPFRNGSYSFTKKEIIFEKQNKLIALDETTTTAKKYAVAIILQPRSFIFHEGSQTYRIFYQRSFPPNKGDIANQLTKSWYQQNKATLTFSMMALVLTIMLVTDLIFILGGAFFLWLTRNSPLTDITTFKEATNLMLNILGPASLLSAFLGFISFDIANLMLLQTFVLALSFILVYAQTHFKEQ</sequence>
<comment type="caution">
    <text evidence="1">The sequence shown here is derived from an EMBL/GenBank/DDBJ whole genome shotgun (WGS) entry which is preliminary data.</text>
</comment>
<reference evidence="1 2" key="1">
    <citation type="submission" date="2018-09" db="EMBL/GenBank/DDBJ databases">
        <title>Murine metabolic-syndrome-specific gut microbial biobank.</title>
        <authorList>
            <person name="Liu C."/>
        </authorList>
    </citation>
    <scope>NUCLEOTIDE SEQUENCE [LARGE SCALE GENOMIC DNA]</scope>
    <source>
        <strain evidence="1 2">C-30</strain>
    </source>
</reference>
<accession>A0A4Q2B127</accession>
<evidence type="ECO:0000313" key="2">
    <source>
        <dbReference type="Proteomes" id="UP000289316"/>
    </source>
</evidence>
<proteinExistence type="predicted"/>
<protein>
    <submittedName>
        <fullName evidence="1">Uncharacterized protein</fullName>
    </submittedName>
</protein>